<protein>
    <submittedName>
        <fullName evidence="2">Uncharacterized protein</fullName>
    </submittedName>
</protein>
<accession>A0A5N6UAG4</accession>
<gene>
    <name evidence="2" type="ORF">BDV40DRAFT_306869</name>
</gene>
<dbReference type="EMBL" id="ML738829">
    <property type="protein sequence ID" value="KAE8155584.1"/>
    <property type="molecule type" value="Genomic_DNA"/>
</dbReference>
<name>A0A5N6UAG4_ASPTM</name>
<feature type="compositionally biased region" description="Polar residues" evidence="1">
    <location>
        <begin position="382"/>
        <end position="397"/>
    </location>
</feature>
<dbReference type="AlphaFoldDB" id="A0A5N6UAG4"/>
<feature type="compositionally biased region" description="Basic and acidic residues" evidence="1">
    <location>
        <begin position="24"/>
        <end position="35"/>
    </location>
</feature>
<dbReference type="OrthoDB" id="4315760at2759"/>
<dbReference type="Proteomes" id="UP000326950">
    <property type="component" value="Unassembled WGS sequence"/>
</dbReference>
<proteinExistence type="predicted"/>
<feature type="compositionally biased region" description="Polar residues" evidence="1">
    <location>
        <begin position="36"/>
        <end position="53"/>
    </location>
</feature>
<evidence type="ECO:0000313" key="3">
    <source>
        <dbReference type="Proteomes" id="UP000326950"/>
    </source>
</evidence>
<reference evidence="2 3" key="1">
    <citation type="submission" date="2019-04" db="EMBL/GenBank/DDBJ databases">
        <title>Friends and foes A comparative genomics study of 23 Aspergillus species from section Flavi.</title>
        <authorList>
            <consortium name="DOE Joint Genome Institute"/>
            <person name="Kjaerbolling I."/>
            <person name="Vesth T."/>
            <person name="Frisvad J.C."/>
            <person name="Nybo J.L."/>
            <person name="Theobald S."/>
            <person name="Kildgaard S."/>
            <person name="Isbrandt T."/>
            <person name="Kuo A."/>
            <person name="Sato A."/>
            <person name="Lyhne E.K."/>
            <person name="Kogle M.E."/>
            <person name="Wiebenga A."/>
            <person name="Kun R.S."/>
            <person name="Lubbers R.J."/>
            <person name="Makela M.R."/>
            <person name="Barry K."/>
            <person name="Chovatia M."/>
            <person name="Clum A."/>
            <person name="Daum C."/>
            <person name="Haridas S."/>
            <person name="He G."/>
            <person name="LaButti K."/>
            <person name="Lipzen A."/>
            <person name="Mondo S."/>
            <person name="Riley R."/>
            <person name="Salamov A."/>
            <person name="Simmons B.A."/>
            <person name="Magnuson J.K."/>
            <person name="Henrissat B."/>
            <person name="Mortensen U.H."/>
            <person name="Larsen T.O."/>
            <person name="Devries R.P."/>
            <person name="Grigoriev I.V."/>
            <person name="Machida M."/>
            <person name="Baker S.E."/>
            <person name="Andersen M.R."/>
        </authorList>
    </citation>
    <scope>NUCLEOTIDE SEQUENCE [LARGE SCALE GENOMIC DNA]</scope>
    <source>
        <strain evidence="2 3">CBS 117626</strain>
    </source>
</reference>
<feature type="region of interest" description="Disordered" evidence="1">
    <location>
        <begin position="1"/>
        <end position="60"/>
    </location>
</feature>
<feature type="region of interest" description="Disordered" evidence="1">
    <location>
        <begin position="107"/>
        <end position="184"/>
    </location>
</feature>
<keyword evidence="3" id="KW-1185">Reference proteome</keyword>
<feature type="compositionally biased region" description="Low complexity" evidence="1">
    <location>
        <begin position="398"/>
        <end position="444"/>
    </location>
</feature>
<evidence type="ECO:0000256" key="1">
    <source>
        <dbReference type="SAM" id="MobiDB-lite"/>
    </source>
</evidence>
<organism evidence="2 3">
    <name type="scientific">Aspergillus tamarii</name>
    <dbReference type="NCBI Taxonomy" id="41984"/>
    <lineage>
        <taxon>Eukaryota</taxon>
        <taxon>Fungi</taxon>
        <taxon>Dikarya</taxon>
        <taxon>Ascomycota</taxon>
        <taxon>Pezizomycotina</taxon>
        <taxon>Eurotiomycetes</taxon>
        <taxon>Eurotiomycetidae</taxon>
        <taxon>Eurotiales</taxon>
        <taxon>Aspergillaceae</taxon>
        <taxon>Aspergillus</taxon>
        <taxon>Aspergillus subgen. Circumdati</taxon>
    </lineage>
</organism>
<feature type="region of interest" description="Disordered" evidence="1">
    <location>
        <begin position="356"/>
        <end position="455"/>
    </location>
</feature>
<feature type="compositionally biased region" description="Basic and acidic residues" evidence="1">
    <location>
        <begin position="110"/>
        <end position="121"/>
    </location>
</feature>
<sequence length="512" mass="57948">MVNTRSGNRAKGKQPVSQAKVSKAKSDTPFKRTKLEQQQTTLKEALDQNNAQSKDLKDMLARSDIADDEKKRLQEEYNNIINARSTLQDNLNDLGHELAGLDREDQEMNDVEHPEASDIHESQSPTEQMMPPLYGGESSFSQTRPDNPIEMASDSETPGEPENYHDIDNPVTDDTLPDDEGSPSDLLHNGITLLQHKYRGKIIQLNSYGPKNSAVLIWSSSTVDREVKEMKWLKGPHHQKALQRDDKGDFVYKHKIKEIGAVAWKPRRNILDMDSLLNSVEEINPDKKRITENYTFPFSTVLVFWKDGPDMPSPVWLGRTEYKDLSGKDKQRADTKIYKIARRQADRYRNWIGDERIGLDRTPTPFPETPEPGGIGPFRQGQDPTSRSQVGQSLVSRSGQSQNGQSQNNQNQNGQSQNDQGQNDQGQNNQNQNGQSQNDQAQSGHTQGSAEENVKPIKLSGFFEKWCKRHKLDPKTTTTTLDDVMFARWEGAKDAYLSTLESAKRPYEDDVI</sequence>
<evidence type="ECO:0000313" key="2">
    <source>
        <dbReference type="EMBL" id="KAE8155584.1"/>
    </source>
</evidence>